<dbReference type="InterPro" id="IPR004045">
    <property type="entry name" value="Glutathione_S-Trfase_N"/>
</dbReference>
<dbReference type="PROSITE" id="PS50404">
    <property type="entry name" value="GST_NTER"/>
    <property type="match status" value="1"/>
</dbReference>
<dbReference type="VEuPathDB" id="FungiDB:PHYBLDRAFT_136701"/>
<dbReference type="STRING" id="763407.A0A162NC96"/>
<dbReference type="RefSeq" id="XP_018286004.1">
    <property type="nucleotide sequence ID" value="XM_018429805.1"/>
</dbReference>
<dbReference type="InterPro" id="IPR010987">
    <property type="entry name" value="Glutathione-S-Trfase_C-like"/>
</dbReference>
<reference evidence="5" key="1">
    <citation type="submission" date="2015-06" db="EMBL/GenBank/DDBJ databases">
        <title>Expansion of signal transduction pathways in fungi by whole-genome duplication.</title>
        <authorList>
            <consortium name="DOE Joint Genome Institute"/>
            <person name="Corrochano L.M."/>
            <person name="Kuo A."/>
            <person name="Marcet-Houben M."/>
            <person name="Polaino S."/>
            <person name="Salamov A."/>
            <person name="Villalobos J.M."/>
            <person name="Alvarez M.I."/>
            <person name="Avalos J."/>
            <person name="Benito E.P."/>
            <person name="Benoit I."/>
            <person name="Burger G."/>
            <person name="Camino L.P."/>
            <person name="Canovas D."/>
            <person name="Cerda-Olmedo E."/>
            <person name="Cheng J.-F."/>
            <person name="Dominguez A."/>
            <person name="Elias M."/>
            <person name="Eslava A.P."/>
            <person name="Glaser F."/>
            <person name="Grimwood J."/>
            <person name="Gutierrez G."/>
            <person name="Heitman J."/>
            <person name="Henrissat B."/>
            <person name="Iturriaga E.A."/>
            <person name="Lang B.F."/>
            <person name="Lavin J.L."/>
            <person name="Lee S."/>
            <person name="Li W."/>
            <person name="Lindquist E."/>
            <person name="Lopez-Garcia S."/>
            <person name="Luque E.M."/>
            <person name="Marcos A.T."/>
            <person name="Martin J."/>
            <person name="McCluskey K."/>
            <person name="Medina H.R."/>
            <person name="Miralles-Duran A."/>
            <person name="Miyazaki A."/>
            <person name="Munoz-Torres E."/>
            <person name="Oguiza J.A."/>
            <person name="Ohm R."/>
            <person name="Olmedo M."/>
            <person name="Orejas M."/>
            <person name="Ortiz-Castellanos L."/>
            <person name="Pisabarro A.G."/>
            <person name="Rodriguez-Romero J."/>
            <person name="Ruiz-Herrera J."/>
            <person name="Ruiz-Vazquez R."/>
            <person name="Sanz C."/>
            <person name="Schackwitz W."/>
            <person name="Schmutz J."/>
            <person name="Shahriari M."/>
            <person name="Shelest E."/>
            <person name="Silva-Franco F."/>
            <person name="Soanes D."/>
            <person name="Syed K."/>
            <person name="Tagua V.G."/>
            <person name="Talbot N.J."/>
            <person name="Thon M."/>
            <person name="De vries R.P."/>
            <person name="Wiebenga A."/>
            <person name="Yadav J.S."/>
            <person name="Braun E.L."/>
            <person name="Baker S."/>
            <person name="Garre V."/>
            <person name="Horwitz B."/>
            <person name="Torres-Martinez S."/>
            <person name="Idnurm A."/>
            <person name="Herrera-Estrella A."/>
            <person name="Gabaldon T."/>
            <person name="Grigoriev I.V."/>
        </authorList>
    </citation>
    <scope>NUCLEOTIDE SEQUENCE [LARGE SCALE GENOMIC DNA]</scope>
    <source>
        <strain evidence="5">NRRL 1555(-)</strain>
    </source>
</reference>
<name>A0A162NC96_PHYB8</name>
<dbReference type="FunFam" id="1.20.1050.10:FF:000010">
    <property type="entry name" value="Maleylacetoacetate isomerase isoform 1"/>
    <property type="match status" value="1"/>
</dbReference>
<dbReference type="InParanoid" id="A0A162NC96"/>
<dbReference type="InterPro" id="IPR004046">
    <property type="entry name" value="GST_C"/>
</dbReference>
<dbReference type="InterPro" id="IPR036282">
    <property type="entry name" value="Glutathione-S-Trfase_C_sf"/>
</dbReference>
<dbReference type="PANTHER" id="PTHR42673:SF4">
    <property type="entry name" value="MALEYLACETOACETATE ISOMERASE"/>
    <property type="match status" value="1"/>
</dbReference>
<protein>
    <recommendedName>
        <fullName evidence="6">Maleylacetoacetate isomerase</fullName>
    </recommendedName>
</protein>
<dbReference type="SFLD" id="SFLDS00019">
    <property type="entry name" value="Glutathione_Transferase_(cytos"/>
    <property type="match status" value="1"/>
</dbReference>
<gene>
    <name evidence="4" type="ORF">PHYBLDRAFT_136701</name>
</gene>
<evidence type="ECO:0000313" key="5">
    <source>
        <dbReference type="Proteomes" id="UP000077315"/>
    </source>
</evidence>
<dbReference type="GO" id="GO:0005739">
    <property type="term" value="C:mitochondrion"/>
    <property type="evidence" value="ECO:0007669"/>
    <property type="project" value="TreeGrafter"/>
</dbReference>
<dbReference type="Gene3D" id="3.40.30.10">
    <property type="entry name" value="Glutaredoxin"/>
    <property type="match status" value="1"/>
</dbReference>
<dbReference type="GO" id="GO:0006749">
    <property type="term" value="P:glutathione metabolic process"/>
    <property type="evidence" value="ECO:0007669"/>
    <property type="project" value="TreeGrafter"/>
</dbReference>
<dbReference type="GeneID" id="28990711"/>
<dbReference type="PANTHER" id="PTHR42673">
    <property type="entry name" value="MALEYLACETOACETATE ISOMERASE"/>
    <property type="match status" value="1"/>
</dbReference>
<accession>A0A162NC96</accession>
<dbReference type="SUPFAM" id="SSF47616">
    <property type="entry name" value="GST C-terminal domain-like"/>
    <property type="match status" value="1"/>
</dbReference>
<dbReference type="Pfam" id="PF14497">
    <property type="entry name" value="GST_C_3"/>
    <property type="match status" value="1"/>
</dbReference>
<organism evidence="4 5">
    <name type="scientific">Phycomyces blakesleeanus (strain ATCC 8743b / DSM 1359 / FGSC 10004 / NBRC 33097 / NRRL 1555)</name>
    <dbReference type="NCBI Taxonomy" id="763407"/>
    <lineage>
        <taxon>Eukaryota</taxon>
        <taxon>Fungi</taxon>
        <taxon>Fungi incertae sedis</taxon>
        <taxon>Mucoromycota</taxon>
        <taxon>Mucoromycotina</taxon>
        <taxon>Mucoromycetes</taxon>
        <taxon>Mucorales</taxon>
        <taxon>Phycomycetaceae</taxon>
        <taxon>Phycomyces</taxon>
    </lineage>
</organism>
<dbReference type="InterPro" id="IPR034330">
    <property type="entry name" value="GST_Zeta_C"/>
</dbReference>
<evidence type="ECO:0000259" key="3">
    <source>
        <dbReference type="PROSITE" id="PS50405"/>
    </source>
</evidence>
<evidence type="ECO:0000256" key="1">
    <source>
        <dbReference type="ARBA" id="ARBA00010007"/>
    </source>
</evidence>
<dbReference type="CDD" id="cd03191">
    <property type="entry name" value="GST_C_Zeta"/>
    <property type="match status" value="1"/>
</dbReference>
<evidence type="ECO:0000259" key="2">
    <source>
        <dbReference type="PROSITE" id="PS50404"/>
    </source>
</evidence>
<evidence type="ECO:0000313" key="4">
    <source>
        <dbReference type="EMBL" id="OAD67964.1"/>
    </source>
</evidence>
<comment type="similarity">
    <text evidence="1">Belongs to the GST superfamily. Zeta family.</text>
</comment>
<feature type="domain" description="GST N-terminal" evidence="2">
    <location>
        <begin position="8"/>
        <end position="90"/>
    </location>
</feature>
<feature type="domain" description="GST C-terminal" evidence="3">
    <location>
        <begin position="95"/>
        <end position="217"/>
    </location>
</feature>
<dbReference type="InterPro" id="IPR040079">
    <property type="entry name" value="Glutathione_S-Trfase"/>
</dbReference>
<dbReference type="PROSITE" id="PS50405">
    <property type="entry name" value="GST_CTER"/>
    <property type="match status" value="1"/>
</dbReference>
<sequence>MSDTSEETLPTLYSYFRSSASWRVRLALAWKGIEYNTEYVNLLINENKEKKYLDINPTGKIPTFVTKEGKILLQSMAIMEYLEETYPERPTLPSGPVHRARVRAVCQMIACDIHPLQNLSVLRYVSDEKEKQEEWAREFIARGFKGLEKELENLSGTYTVGEHITMADFFLVPMVQNAHRNNLDMKPYPLITRISNTLMTLPEFKQTHPFAQPDCPPELRFK</sequence>
<dbReference type="Pfam" id="PF02798">
    <property type="entry name" value="GST_N"/>
    <property type="match status" value="1"/>
</dbReference>
<dbReference type="GO" id="GO:0006559">
    <property type="term" value="P:L-phenylalanine catabolic process"/>
    <property type="evidence" value="ECO:0007669"/>
    <property type="project" value="TreeGrafter"/>
</dbReference>
<evidence type="ECO:0008006" key="6">
    <source>
        <dbReference type="Google" id="ProtNLM"/>
    </source>
</evidence>
<dbReference type="Proteomes" id="UP000077315">
    <property type="component" value="Unassembled WGS sequence"/>
</dbReference>
<proteinExistence type="inferred from homology"/>
<dbReference type="NCBIfam" id="TIGR01262">
    <property type="entry name" value="maiA"/>
    <property type="match status" value="1"/>
</dbReference>
<dbReference type="GO" id="GO:0016034">
    <property type="term" value="F:maleylacetoacetate isomerase activity"/>
    <property type="evidence" value="ECO:0007669"/>
    <property type="project" value="TreeGrafter"/>
</dbReference>
<dbReference type="AlphaFoldDB" id="A0A162NC96"/>
<dbReference type="Gene3D" id="1.20.1050.10">
    <property type="match status" value="1"/>
</dbReference>
<dbReference type="GO" id="GO:0004364">
    <property type="term" value="F:glutathione transferase activity"/>
    <property type="evidence" value="ECO:0007669"/>
    <property type="project" value="TreeGrafter"/>
</dbReference>
<dbReference type="InterPro" id="IPR036249">
    <property type="entry name" value="Thioredoxin-like_sf"/>
</dbReference>
<dbReference type="InterPro" id="IPR005955">
    <property type="entry name" value="GST_Zeta"/>
</dbReference>
<dbReference type="SFLD" id="SFLDG00358">
    <property type="entry name" value="Main_(cytGST)"/>
    <property type="match status" value="1"/>
</dbReference>
<dbReference type="OrthoDB" id="202840at2759"/>
<keyword evidence="5" id="KW-1185">Reference proteome</keyword>
<dbReference type="SUPFAM" id="SSF52833">
    <property type="entry name" value="Thioredoxin-like"/>
    <property type="match status" value="1"/>
</dbReference>
<dbReference type="EMBL" id="KV440997">
    <property type="protein sequence ID" value="OAD67964.1"/>
    <property type="molecule type" value="Genomic_DNA"/>
</dbReference>